<gene>
    <name evidence="1" type="ORF">S01H1_23792</name>
</gene>
<dbReference type="AlphaFoldDB" id="X0UGY9"/>
<dbReference type="EMBL" id="BARS01013872">
    <property type="protein sequence ID" value="GAF87800.1"/>
    <property type="molecule type" value="Genomic_DNA"/>
</dbReference>
<sequence>FIYLKTTFFFYDFYLRNLNRDWKNSHEIFFERYNNANAHLLKQTIEETDGPRRFTMNDVNQRIKDGHLFYVAKRYGKIIGYIWYVTNEFRIPFFNGTIYLKPDEICAINAYIQKEL</sequence>
<proteinExistence type="predicted"/>
<feature type="non-terminal residue" evidence="1">
    <location>
        <position position="116"/>
    </location>
</feature>
<evidence type="ECO:0000313" key="1">
    <source>
        <dbReference type="EMBL" id="GAF87800.1"/>
    </source>
</evidence>
<feature type="non-terminal residue" evidence="1">
    <location>
        <position position="1"/>
    </location>
</feature>
<protein>
    <submittedName>
        <fullName evidence="1">Uncharacterized protein</fullName>
    </submittedName>
</protein>
<organism evidence="1">
    <name type="scientific">marine sediment metagenome</name>
    <dbReference type="NCBI Taxonomy" id="412755"/>
    <lineage>
        <taxon>unclassified sequences</taxon>
        <taxon>metagenomes</taxon>
        <taxon>ecological metagenomes</taxon>
    </lineage>
</organism>
<comment type="caution">
    <text evidence="1">The sequence shown here is derived from an EMBL/GenBank/DDBJ whole genome shotgun (WGS) entry which is preliminary data.</text>
</comment>
<accession>X0UGY9</accession>
<name>X0UGY9_9ZZZZ</name>
<reference evidence="1" key="1">
    <citation type="journal article" date="2014" name="Front. Microbiol.">
        <title>High frequency of phylogenetically diverse reductive dehalogenase-homologous genes in deep subseafloor sedimentary metagenomes.</title>
        <authorList>
            <person name="Kawai M."/>
            <person name="Futagami T."/>
            <person name="Toyoda A."/>
            <person name="Takaki Y."/>
            <person name="Nishi S."/>
            <person name="Hori S."/>
            <person name="Arai W."/>
            <person name="Tsubouchi T."/>
            <person name="Morono Y."/>
            <person name="Uchiyama I."/>
            <person name="Ito T."/>
            <person name="Fujiyama A."/>
            <person name="Inagaki F."/>
            <person name="Takami H."/>
        </authorList>
    </citation>
    <scope>NUCLEOTIDE SEQUENCE</scope>
    <source>
        <strain evidence="1">Expedition CK06-06</strain>
    </source>
</reference>